<dbReference type="SUPFAM" id="SSF52151">
    <property type="entry name" value="FabD/lysophospholipase-like"/>
    <property type="match status" value="1"/>
</dbReference>
<feature type="active site" description="Nucleophile" evidence="4">
    <location>
        <position position="43"/>
    </location>
</feature>
<feature type="active site" description="Proton acceptor" evidence="4">
    <location>
        <position position="164"/>
    </location>
</feature>
<dbReference type="Gene3D" id="3.40.1090.10">
    <property type="entry name" value="Cytosolic phospholipase A2 catalytic domain"/>
    <property type="match status" value="2"/>
</dbReference>
<evidence type="ECO:0000313" key="6">
    <source>
        <dbReference type="EMBL" id="GJG26601.1"/>
    </source>
</evidence>
<dbReference type="GO" id="GO:0016787">
    <property type="term" value="F:hydrolase activity"/>
    <property type="evidence" value="ECO:0007669"/>
    <property type="project" value="UniProtKB-UniRule"/>
</dbReference>
<dbReference type="Pfam" id="PF01734">
    <property type="entry name" value="Patatin"/>
    <property type="match status" value="1"/>
</dbReference>
<feature type="short sequence motif" description="GXSXG" evidence="4">
    <location>
        <begin position="41"/>
        <end position="45"/>
    </location>
</feature>
<dbReference type="InterPro" id="IPR045943">
    <property type="entry name" value="DUF6363"/>
</dbReference>
<dbReference type="GO" id="GO:0016042">
    <property type="term" value="P:lipid catabolic process"/>
    <property type="evidence" value="ECO:0007669"/>
    <property type="project" value="UniProtKB-UniRule"/>
</dbReference>
<dbReference type="InterPro" id="IPR037483">
    <property type="entry name" value="YjjU-like"/>
</dbReference>
<evidence type="ECO:0000256" key="2">
    <source>
        <dbReference type="ARBA" id="ARBA00022963"/>
    </source>
</evidence>
<evidence type="ECO:0000256" key="1">
    <source>
        <dbReference type="ARBA" id="ARBA00022801"/>
    </source>
</evidence>
<dbReference type="CDD" id="cd07208">
    <property type="entry name" value="Pat_hypo_Ecoli_yjju_like"/>
    <property type="match status" value="1"/>
</dbReference>
<dbReference type="AlphaFoldDB" id="A0AA37HZZ5"/>
<dbReference type="Proteomes" id="UP000887043">
    <property type="component" value="Unassembled WGS sequence"/>
</dbReference>
<protein>
    <submittedName>
        <fullName evidence="6">Patatin family protein</fullName>
    </submittedName>
</protein>
<evidence type="ECO:0000313" key="7">
    <source>
        <dbReference type="Proteomes" id="UP000887043"/>
    </source>
</evidence>
<dbReference type="PANTHER" id="PTHR14226:SF25">
    <property type="entry name" value="PHOSPHOESTERASE"/>
    <property type="match status" value="1"/>
</dbReference>
<gene>
    <name evidence="6" type="ORF">PRRU23_03010</name>
</gene>
<accession>A0AA37HZZ5</accession>
<evidence type="ECO:0000256" key="3">
    <source>
        <dbReference type="ARBA" id="ARBA00023098"/>
    </source>
</evidence>
<keyword evidence="1 4" id="KW-0378">Hydrolase</keyword>
<dbReference type="PANTHER" id="PTHR14226">
    <property type="entry name" value="NEUROPATHY TARGET ESTERASE/SWISS CHEESE D.MELANOGASTER"/>
    <property type="match status" value="1"/>
</dbReference>
<name>A0AA37HZZ5_SEGBR</name>
<sequence>MKIKNMKKGLVLEGGALRGLFSAGVMDVLMEQKIEFDGVVGVSAGACFGCNIISRQPGRVIRYNKKLAHDWRYASLRSWFLTGDYFGGEFDYHYMPEYIDVFDVKTFQENKTEFWIVCTDVETGEPVYQKIDKVDYESLEYIRASASMPLASKIVNINNRKFLDGGVADSIPLRFFQQKGFQQNVVVLTQPEGFIKQKNKLMPLMKIVLRKYPRFIDAMARRHEMYNFELDYLAVEEKKGNILVMRPANKLAIGHISHDPEEMQITYELGRRVAENRLDDIISFMV</sequence>
<evidence type="ECO:0000256" key="4">
    <source>
        <dbReference type="PROSITE-ProRule" id="PRU01161"/>
    </source>
</evidence>
<dbReference type="InterPro" id="IPR002641">
    <property type="entry name" value="PNPLA_dom"/>
</dbReference>
<dbReference type="InterPro" id="IPR016035">
    <property type="entry name" value="Acyl_Trfase/lysoPLipase"/>
</dbReference>
<feature type="domain" description="PNPLA" evidence="5">
    <location>
        <begin position="10"/>
        <end position="177"/>
    </location>
</feature>
<dbReference type="PROSITE" id="PS51635">
    <property type="entry name" value="PNPLA"/>
    <property type="match status" value="1"/>
</dbReference>
<proteinExistence type="predicted"/>
<comment type="caution">
    <text evidence="6">The sequence shown here is derived from an EMBL/GenBank/DDBJ whole genome shotgun (WGS) entry which is preliminary data.</text>
</comment>
<dbReference type="InterPro" id="IPR050301">
    <property type="entry name" value="NTE"/>
</dbReference>
<dbReference type="Pfam" id="PF19890">
    <property type="entry name" value="DUF6363"/>
    <property type="match status" value="1"/>
</dbReference>
<organism evidence="6 7">
    <name type="scientific">Segatella bryantii</name>
    <name type="common">Prevotella bryantii</name>
    <dbReference type="NCBI Taxonomy" id="77095"/>
    <lineage>
        <taxon>Bacteria</taxon>
        <taxon>Pseudomonadati</taxon>
        <taxon>Bacteroidota</taxon>
        <taxon>Bacteroidia</taxon>
        <taxon>Bacteroidales</taxon>
        <taxon>Prevotellaceae</taxon>
        <taxon>Segatella</taxon>
    </lineage>
</organism>
<keyword evidence="2 4" id="KW-0442">Lipid degradation</keyword>
<keyword evidence="3 4" id="KW-0443">Lipid metabolism</keyword>
<comment type="caution">
    <text evidence="4">Lacks conserved residue(s) required for the propagation of feature annotation.</text>
</comment>
<feature type="short sequence motif" description="DGA/G" evidence="4">
    <location>
        <begin position="164"/>
        <end position="166"/>
    </location>
</feature>
<dbReference type="EMBL" id="BPTR01000001">
    <property type="protein sequence ID" value="GJG26601.1"/>
    <property type="molecule type" value="Genomic_DNA"/>
</dbReference>
<reference evidence="6" key="1">
    <citation type="submission" date="2021-08" db="EMBL/GenBank/DDBJ databases">
        <title>Prevotella lacticifex sp. nov., isolated from rumen of cow.</title>
        <authorList>
            <person name="Shinkai T."/>
            <person name="Ikeyama N."/>
            <person name="Kumagai M."/>
            <person name="Ohmori H."/>
            <person name="Sakamoto M."/>
            <person name="Ohkuma M."/>
            <person name="Mitsumori M."/>
        </authorList>
    </citation>
    <scope>NUCLEOTIDE SEQUENCE</scope>
    <source>
        <strain evidence="6">DSM 11371</strain>
    </source>
</reference>
<evidence type="ECO:0000259" key="5">
    <source>
        <dbReference type="PROSITE" id="PS51635"/>
    </source>
</evidence>